<reference evidence="2 3" key="1">
    <citation type="journal article" date="2023" name="Mol. Biol. Evol.">
        <title>Genomics of Secondarily Temperate Adaptation in the Only Non-Antarctic Icefish.</title>
        <authorList>
            <person name="Rivera-Colon A.G."/>
            <person name="Rayamajhi N."/>
            <person name="Minhas B.F."/>
            <person name="Madrigal G."/>
            <person name="Bilyk K.T."/>
            <person name="Yoon V."/>
            <person name="Hune M."/>
            <person name="Gregory S."/>
            <person name="Cheng C.H.C."/>
            <person name="Catchen J.M."/>
        </authorList>
    </citation>
    <scope>NUCLEOTIDE SEQUENCE [LARGE SCALE GENOMIC DNA]</scope>
    <source>
        <strain evidence="2">JC2023a</strain>
    </source>
</reference>
<gene>
    <name evidence="2" type="ORF">CesoFtcFv8_025244</name>
</gene>
<dbReference type="PROSITE" id="PS51257">
    <property type="entry name" value="PROKAR_LIPOPROTEIN"/>
    <property type="match status" value="1"/>
</dbReference>
<dbReference type="Proteomes" id="UP001335648">
    <property type="component" value="Unassembled WGS sequence"/>
</dbReference>
<feature type="region of interest" description="Disordered" evidence="1">
    <location>
        <begin position="115"/>
        <end position="136"/>
    </location>
</feature>
<accession>A0AAN8B4D4</accession>
<name>A0AAN8B4D4_9TELE</name>
<evidence type="ECO:0000313" key="2">
    <source>
        <dbReference type="EMBL" id="KAK5877769.1"/>
    </source>
</evidence>
<comment type="caution">
    <text evidence="2">The sequence shown here is derived from an EMBL/GenBank/DDBJ whole genome shotgun (WGS) entry which is preliminary data.</text>
</comment>
<dbReference type="AlphaFoldDB" id="A0AAN8B4D4"/>
<proteinExistence type="predicted"/>
<organism evidence="2 3">
    <name type="scientific">Champsocephalus esox</name>
    <name type="common">pike icefish</name>
    <dbReference type="NCBI Taxonomy" id="159716"/>
    <lineage>
        <taxon>Eukaryota</taxon>
        <taxon>Metazoa</taxon>
        <taxon>Chordata</taxon>
        <taxon>Craniata</taxon>
        <taxon>Vertebrata</taxon>
        <taxon>Euteleostomi</taxon>
        <taxon>Actinopterygii</taxon>
        <taxon>Neopterygii</taxon>
        <taxon>Teleostei</taxon>
        <taxon>Neoteleostei</taxon>
        <taxon>Acanthomorphata</taxon>
        <taxon>Eupercaria</taxon>
        <taxon>Perciformes</taxon>
        <taxon>Notothenioidei</taxon>
        <taxon>Channichthyidae</taxon>
        <taxon>Champsocephalus</taxon>
    </lineage>
</organism>
<sequence length="136" mass="14128">MCVTANRVAVGVSTGRGAPSALIPLTVWLGCSAGREDRPASLWCGFSLIKALWLTSSLPVRPVPGETACRAASPRTSGPGYRLGLVHLAEAEPSGSPQSSATCHEDVFPGPSLCSRGAFQKPGPRRRCVASGQSLR</sequence>
<protein>
    <submittedName>
        <fullName evidence="2">Uncharacterized protein</fullName>
    </submittedName>
</protein>
<evidence type="ECO:0000313" key="3">
    <source>
        <dbReference type="Proteomes" id="UP001335648"/>
    </source>
</evidence>
<evidence type="ECO:0000256" key="1">
    <source>
        <dbReference type="SAM" id="MobiDB-lite"/>
    </source>
</evidence>
<dbReference type="EMBL" id="JAULUE010002066">
    <property type="protein sequence ID" value="KAK5877769.1"/>
    <property type="molecule type" value="Genomic_DNA"/>
</dbReference>
<keyword evidence="3" id="KW-1185">Reference proteome</keyword>